<accession>A0A5P8E983</accession>
<dbReference type="KEGG" id="alq:C7Y71_011070"/>
<feature type="transmembrane region" description="Helical" evidence="1">
    <location>
        <begin position="99"/>
        <end position="117"/>
    </location>
</feature>
<dbReference type="EMBL" id="CP033459">
    <property type="protein sequence ID" value="QFQ13504.1"/>
    <property type="molecule type" value="Genomic_DNA"/>
</dbReference>
<feature type="transmembrane region" description="Helical" evidence="1">
    <location>
        <begin position="123"/>
        <end position="141"/>
    </location>
</feature>
<gene>
    <name evidence="2" type="ORF">C7Y71_011070</name>
</gene>
<keyword evidence="1" id="KW-1133">Transmembrane helix</keyword>
<keyword evidence="1" id="KW-0472">Membrane</keyword>
<dbReference type="Proteomes" id="UP000249375">
    <property type="component" value="Chromosome"/>
</dbReference>
<keyword evidence="1" id="KW-0812">Transmembrane</keyword>
<evidence type="ECO:0000313" key="3">
    <source>
        <dbReference type="Proteomes" id="UP000249375"/>
    </source>
</evidence>
<dbReference type="OrthoDB" id="8480302at2"/>
<protein>
    <submittedName>
        <fullName evidence="2">Uncharacterized protein</fullName>
    </submittedName>
</protein>
<reference evidence="2 3" key="1">
    <citation type="submission" date="2018-11" db="EMBL/GenBank/DDBJ databases">
        <authorList>
            <person name="Na S.W."/>
            <person name="Baik M."/>
        </authorList>
    </citation>
    <scope>NUCLEOTIDE SEQUENCE [LARGE SCALE GENOMIC DNA]</scope>
    <source>
        <strain evidence="2 3">E39</strain>
    </source>
</reference>
<evidence type="ECO:0000256" key="1">
    <source>
        <dbReference type="SAM" id="Phobius"/>
    </source>
</evidence>
<name>A0A5P8E983_9BACT</name>
<organism evidence="2 3">
    <name type="scientific">Pseudoprevotella muciniphila</name>
    <dbReference type="NCBI Taxonomy" id="2133944"/>
    <lineage>
        <taxon>Bacteria</taxon>
        <taxon>Pseudomonadati</taxon>
        <taxon>Bacteroidota</taxon>
        <taxon>Bacteroidia</taxon>
        <taxon>Bacteroidales</taxon>
        <taxon>Prevotellaceae</taxon>
        <taxon>Pseudoprevotella</taxon>
    </lineage>
</organism>
<keyword evidence="3" id="KW-1185">Reference proteome</keyword>
<dbReference type="AlphaFoldDB" id="A0A5P8E983"/>
<evidence type="ECO:0000313" key="2">
    <source>
        <dbReference type="EMBL" id="QFQ13504.1"/>
    </source>
</evidence>
<dbReference type="RefSeq" id="WP_111898819.1">
    <property type="nucleotide sequence ID" value="NZ_CP033459.1"/>
</dbReference>
<sequence length="158" mass="17691">MHTKYLINCNNAIFAEEIKEKLSEQGIFCLIKESSNPLGTTINHDAVGYVIMVDENKYEKARTIVEELEKLRNSNAPLWCPYCEGEDISGPEEKKSHSSSTVVLMCTIIILIAGLIMFYVKSIIIPIVGVALVVLTIIIGVKEKIYHCNKCGKDFKHS</sequence>
<proteinExistence type="predicted"/>